<evidence type="ECO:0000313" key="4">
    <source>
        <dbReference type="EMBL" id="MFF0496372.1"/>
    </source>
</evidence>
<comment type="caution">
    <text evidence="4">The sequence shown here is derived from an EMBL/GenBank/DDBJ whole genome shotgun (WGS) entry which is preliminary data.</text>
</comment>
<evidence type="ECO:0000259" key="3">
    <source>
        <dbReference type="Pfam" id="PF01068"/>
    </source>
</evidence>
<name>A0ABW6NYX7_9NOCA</name>
<dbReference type="SUPFAM" id="SSF56091">
    <property type="entry name" value="DNA ligase/mRNA capping enzyme, catalytic domain"/>
    <property type="match status" value="1"/>
</dbReference>
<evidence type="ECO:0000313" key="5">
    <source>
        <dbReference type="Proteomes" id="UP001601442"/>
    </source>
</evidence>
<reference evidence="4 5" key="1">
    <citation type="submission" date="2024-10" db="EMBL/GenBank/DDBJ databases">
        <title>The Natural Products Discovery Center: Release of the First 8490 Sequenced Strains for Exploring Actinobacteria Biosynthetic Diversity.</title>
        <authorList>
            <person name="Kalkreuter E."/>
            <person name="Kautsar S.A."/>
            <person name="Yang D."/>
            <person name="Bader C.D."/>
            <person name="Teijaro C.N."/>
            <person name="Fluegel L."/>
            <person name="Davis C.M."/>
            <person name="Simpson J.R."/>
            <person name="Lauterbach L."/>
            <person name="Steele A.D."/>
            <person name="Gui C."/>
            <person name="Meng S."/>
            <person name="Li G."/>
            <person name="Viehrig K."/>
            <person name="Ye F."/>
            <person name="Su P."/>
            <person name="Kiefer A.F."/>
            <person name="Nichols A."/>
            <person name="Cepeda A.J."/>
            <person name="Yan W."/>
            <person name="Fan B."/>
            <person name="Jiang Y."/>
            <person name="Adhikari A."/>
            <person name="Zheng C.-J."/>
            <person name="Schuster L."/>
            <person name="Cowan T.M."/>
            <person name="Smanski M.J."/>
            <person name="Chevrette M.G."/>
            <person name="De Carvalho L.P.S."/>
            <person name="Shen B."/>
        </authorList>
    </citation>
    <scope>NUCLEOTIDE SEQUENCE [LARGE SCALE GENOMIC DNA]</scope>
    <source>
        <strain evidence="4 5">NPDC004119</strain>
    </source>
</reference>
<evidence type="ECO:0000256" key="1">
    <source>
        <dbReference type="ARBA" id="ARBA00007572"/>
    </source>
</evidence>
<dbReference type="InterPro" id="IPR050191">
    <property type="entry name" value="ATP-dep_DNA_ligase"/>
</dbReference>
<sequence length="165" mass="17969">MIRLPRYAAMLAAPGELPSDDEGWAFEIKYDGIRAGGYVTDRVQLVSRNGNDITAAWPELADLAGQPPFVLDGEIVAFVEGVPSFEALQPRMHRRGAGAIAEMAVAAPVSFVAFDLLHVGDRTLIELPYVRRRQLLEQLALPGPRWQISPRLSVACQGYGTTGLP</sequence>
<gene>
    <name evidence="4" type="ORF">ACFYU5_08220</name>
</gene>
<feature type="domain" description="ATP-dependent DNA ligase family profile" evidence="3">
    <location>
        <begin position="22"/>
        <end position="153"/>
    </location>
</feature>
<dbReference type="PANTHER" id="PTHR45674:SF4">
    <property type="entry name" value="DNA LIGASE 1"/>
    <property type="match status" value="1"/>
</dbReference>
<evidence type="ECO:0000256" key="2">
    <source>
        <dbReference type="ARBA" id="ARBA00022598"/>
    </source>
</evidence>
<dbReference type="InterPro" id="IPR016059">
    <property type="entry name" value="DNA_ligase_ATP-dep_CS"/>
</dbReference>
<dbReference type="PANTHER" id="PTHR45674">
    <property type="entry name" value="DNA LIGASE 1/3 FAMILY MEMBER"/>
    <property type="match status" value="1"/>
</dbReference>
<dbReference type="Proteomes" id="UP001601442">
    <property type="component" value="Unassembled WGS sequence"/>
</dbReference>
<protein>
    <recommendedName>
        <fullName evidence="3">ATP-dependent DNA ligase family profile domain-containing protein</fullName>
    </recommendedName>
</protein>
<accession>A0ABW6NYX7</accession>
<comment type="similarity">
    <text evidence="1">Belongs to the ATP-dependent DNA ligase family.</text>
</comment>
<keyword evidence="5" id="KW-1185">Reference proteome</keyword>
<dbReference type="PROSITE" id="PS00697">
    <property type="entry name" value="DNA_LIGASE_A1"/>
    <property type="match status" value="1"/>
</dbReference>
<proteinExistence type="inferred from homology"/>
<keyword evidence="2" id="KW-0436">Ligase</keyword>
<dbReference type="RefSeq" id="WP_387391532.1">
    <property type="nucleotide sequence ID" value="NZ_JBIAMT010000002.1"/>
</dbReference>
<dbReference type="EMBL" id="JBIAMT010000002">
    <property type="protein sequence ID" value="MFF0496372.1"/>
    <property type="molecule type" value="Genomic_DNA"/>
</dbReference>
<organism evidence="4 5">
    <name type="scientific">Nocardia aobensis</name>
    <dbReference type="NCBI Taxonomy" id="257277"/>
    <lineage>
        <taxon>Bacteria</taxon>
        <taxon>Bacillati</taxon>
        <taxon>Actinomycetota</taxon>
        <taxon>Actinomycetes</taxon>
        <taxon>Mycobacteriales</taxon>
        <taxon>Nocardiaceae</taxon>
        <taxon>Nocardia</taxon>
    </lineage>
</organism>
<dbReference type="InterPro" id="IPR012310">
    <property type="entry name" value="DNA_ligase_ATP-dep_cent"/>
</dbReference>
<dbReference type="Pfam" id="PF01068">
    <property type="entry name" value="DNA_ligase_A_M"/>
    <property type="match status" value="1"/>
</dbReference>
<dbReference type="Gene3D" id="3.30.470.30">
    <property type="entry name" value="DNA ligase/mRNA capping enzyme"/>
    <property type="match status" value="1"/>
</dbReference>